<organism evidence="12 13">
    <name type="scientific">Endozoicomonas elysicola</name>
    <dbReference type="NCBI Taxonomy" id="305900"/>
    <lineage>
        <taxon>Bacteria</taxon>
        <taxon>Pseudomonadati</taxon>
        <taxon>Pseudomonadota</taxon>
        <taxon>Gammaproteobacteria</taxon>
        <taxon>Oceanospirillales</taxon>
        <taxon>Endozoicomonadaceae</taxon>
        <taxon>Endozoicomonas</taxon>
    </lineage>
</organism>
<evidence type="ECO:0000259" key="11">
    <source>
        <dbReference type="Pfam" id="PF12693"/>
    </source>
</evidence>
<evidence type="ECO:0000256" key="7">
    <source>
        <dbReference type="ARBA" id="ARBA00022927"/>
    </source>
</evidence>
<comment type="similarity">
    <text evidence="2">Belongs to the GSP L family.</text>
</comment>
<dbReference type="Gene3D" id="3.30.420.370">
    <property type="match status" value="1"/>
</dbReference>
<keyword evidence="6" id="KW-0812">Transmembrane</keyword>
<comment type="caution">
    <text evidence="12">The sequence shown here is derived from an EMBL/GenBank/DDBJ whole genome shotgun (WGS) entry which is preliminary data.</text>
</comment>
<name>A0A081KGP3_9GAMM</name>
<dbReference type="EMBL" id="JOJP01000001">
    <property type="protein sequence ID" value="KEI73319.1"/>
    <property type="molecule type" value="Genomic_DNA"/>
</dbReference>
<keyword evidence="13" id="KW-1185">Reference proteome</keyword>
<sequence length="428" mass="48107">MNSHLLLRLPDQPDQPVHWLLQSQGKQAAPEQASSNTIASGSWPTVAVFIEQYADSEITSDDATRHAFSESAVTVLVPTARVTVHSLPVQGRLTPAIRQSLPWRLEDEISEDVESLHFAVLGQDKDWVHLGVTRQSDMMLWQNWLARAGVHTKHWIPDALLLPVMDDHCCLLEFDGLVLARYGQWQIAACEHQWLPLFLDGLRKDRPDLEVTQANGTSDFPLNEPSRSTEDNLSPLSFLIPEASNTRINLLQGQWQPASPWRQRLLPWRSIAIMGCVLLSLLTINSVLSTQKLEQETQNLQQQAHGIYQQLFPGERVVRLQSQIRQKLAALQQPEDNAQSMLTMLAQITPVLNAFPELQASSMDYDDSRKSLRIQAKASDFELFTRFRERFETDLGKGGTKELNIAIEALERTGDKVTGMLVISGGVS</sequence>
<evidence type="ECO:0000256" key="5">
    <source>
        <dbReference type="ARBA" id="ARBA00022519"/>
    </source>
</evidence>
<evidence type="ECO:0000313" key="12">
    <source>
        <dbReference type="EMBL" id="KEI73319.1"/>
    </source>
</evidence>
<evidence type="ECO:0000256" key="3">
    <source>
        <dbReference type="ARBA" id="ARBA00022448"/>
    </source>
</evidence>
<keyword evidence="3" id="KW-0813">Transport</keyword>
<dbReference type="GO" id="GO:0005886">
    <property type="term" value="C:plasma membrane"/>
    <property type="evidence" value="ECO:0007669"/>
    <property type="project" value="UniProtKB-SubCell"/>
</dbReference>
<keyword evidence="4" id="KW-1003">Cell membrane</keyword>
<dbReference type="Proteomes" id="UP000027997">
    <property type="component" value="Unassembled WGS sequence"/>
</dbReference>
<evidence type="ECO:0000256" key="9">
    <source>
        <dbReference type="ARBA" id="ARBA00023136"/>
    </source>
</evidence>
<evidence type="ECO:0000259" key="10">
    <source>
        <dbReference type="Pfam" id="PF05134"/>
    </source>
</evidence>
<dbReference type="eggNOG" id="COG3297">
    <property type="taxonomic scope" value="Bacteria"/>
</dbReference>
<dbReference type="SUPFAM" id="SSF53067">
    <property type="entry name" value="Actin-like ATPase domain"/>
    <property type="match status" value="2"/>
</dbReference>
<dbReference type="NCBIfam" id="TIGR01709">
    <property type="entry name" value="typeII_sec_gspL"/>
    <property type="match status" value="1"/>
</dbReference>
<dbReference type="RefSeq" id="WP_020581855.1">
    <property type="nucleotide sequence ID" value="NZ_JOJP01000001.1"/>
</dbReference>
<evidence type="ECO:0008006" key="14">
    <source>
        <dbReference type="Google" id="ProtNLM"/>
    </source>
</evidence>
<keyword evidence="5" id="KW-0997">Cell inner membrane</keyword>
<dbReference type="Pfam" id="PF12693">
    <property type="entry name" value="GspL_C"/>
    <property type="match status" value="1"/>
</dbReference>
<gene>
    <name evidence="12" type="ORF">GV64_23680</name>
</gene>
<dbReference type="InterPro" id="IPR025691">
    <property type="entry name" value="GspL_pp_dom"/>
</dbReference>
<reference evidence="12 13" key="1">
    <citation type="submission" date="2014-06" db="EMBL/GenBank/DDBJ databases">
        <title>Whole Genome Sequences of Three Symbiotic Endozoicomonas Bacteria.</title>
        <authorList>
            <person name="Neave M.J."/>
            <person name="Apprill A."/>
            <person name="Voolstra C.R."/>
        </authorList>
    </citation>
    <scope>NUCLEOTIDE SEQUENCE [LARGE SCALE GENOMIC DNA]</scope>
    <source>
        <strain evidence="12 13">DSM 22380</strain>
    </source>
</reference>
<dbReference type="InterPro" id="IPR043129">
    <property type="entry name" value="ATPase_NBD"/>
</dbReference>
<dbReference type="CDD" id="cd24017">
    <property type="entry name" value="ASKHA_T2SSL_N"/>
    <property type="match status" value="1"/>
</dbReference>
<evidence type="ECO:0000256" key="4">
    <source>
        <dbReference type="ARBA" id="ARBA00022475"/>
    </source>
</evidence>
<evidence type="ECO:0000256" key="6">
    <source>
        <dbReference type="ARBA" id="ARBA00022692"/>
    </source>
</evidence>
<dbReference type="AlphaFoldDB" id="A0A081KGP3"/>
<dbReference type="GO" id="GO:0015628">
    <property type="term" value="P:protein secretion by the type II secretion system"/>
    <property type="evidence" value="ECO:0007669"/>
    <property type="project" value="InterPro"/>
</dbReference>
<evidence type="ECO:0000256" key="2">
    <source>
        <dbReference type="ARBA" id="ARBA00005318"/>
    </source>
</evidence>
<dbReference type="GO" id="GO:0009276">
    <property type="term" value="C:Gram-negative-bacterium-type cell wall"/>
    <property type="evidence" value="ECO:0007669"/>
    <property type="project" value="InterPro"/>
</dbReference>
<comment type="subcellular location">
    <subcellularLocation>
        <location evidence="1">Cell inner membrane</location>
        <topology evidence="1">Single-pass membrane protein</topology>
    </subcellularLocation>
</comment>
<dbReference type="Gene3D" id="3.30.420.380">
    <property type="match status" value="1"/>
</dbReference>
<evidence type="ECO:0000313" key="13">
    <source>
        <dbReference type="Proteomes" id="UP000027997"/>
    </source>
</evidence>
<protein>
    <recommendedName>
        <fullName evidence="14">Type II secretion system protein L</fullName>
    </recommendedName>
</protein>
<accession>A0A081KGP3</accession>
<keyword evidence="7" id="KW-0653">Protein transport</keyword>
<dbReference type="GO" id="GO:0015627">
    <property type="term" value="C:type II protein secretion system complex"/>
    <property type="evidence" value="ECO:0007669"/>
    <property type="project" value="InterPro"/>
</dbReference>
<evidence type="ECO:0000256" key="8">
    <source>
        <dbReference type="ARBA" id="ARBA00022989"/>
    </source>
</evidence>
<keyword evidence="9" id="KW-0472">Membrane</keyword>
<dbReference type="InterPro" id="IPR024230">
    <property type="entry name" value="GspL_cyto_dom"/>
</dbReference>
<dbReference type="Pfam" id="PF05134">
    <property type="entry name" value="T2SSL"/>
    <property type="match status" value="1"/>
</dbReference>
<keyword evidence="8" id="KW-1133">Transmembrane helix</keyword>
<dbReference type="STRING" id="305900.GV64_23680"/>
<dbReference type="Gene3D" id="3.30.1360.100">
    <property type="entry name" value="General secretion pathway protein M, EpsM"/>
    <property type="match status" value="1"/>
</dbReference>
<evidence type="ECO:0000256" key="1">
    <source>
        <dbReference type="ARBA" id="ARBA00004377"/>
    </source>
</evidence>
<proteinExistence type="inferred from homology"/>
<feature type="domain" description="GspL periplasmic" evidence="11">
    <location>
        <begin position="264"/>
        <end position="423"/>
    </location>
</feature>
<feature type="domain" description="GspL cytoplasmic actin-ATPase-like" evidence="10">
    <location>
        <begin position="69"/>
        <end position="257"/>
    </location>
</feature>
<dbReference type="InterPro" id="IPR007812">
    <property type="entry name" value="T2SS_protein-GspL"/>
</dbReference>